<dbReference type="AlphaFoldDB" id="A0A2P2NZ13"/>
<evidence type="ECO:0000313" key="2">
    <source>
        <dbReference type="EMBL" id="MBX47725.1"/>
    </source>
</evidence>
<feature type="compositionally biased region" description="Basic residues" evidence="1">
    <location>
        <begin position="1"/>
        <end position="14"/>
    </location>
</feature>
<evidence type="ECO:0000256" key="1">
    <source>
        <dbReference type="SAM" id="MobiDB-lite"/>
    </source>
</evidence>
<name>A0A2P2NZ13_RHIMU</name>
<proteinExistence type="predicted"/>
<organism evidence="2">
    <name type="scientific">Rhizophora mucronata</name>
    <name type="common">Asiatic mangrove</name>
    <dbReference type="NCBI Taxonomy" id="61149"/>
    <lineage>
        <taxon>Eukaryota</taxon>
        <taxon>Viridiplantae</taxon>
        <taxon>Streptophyta</taxon>
        <taxon>Embryophyta</taxon>
        <taxon>Tracheophyta</taxon>
        <taxon>Spermatophyta</taxon>
        <taxon>Magnoliopsida</taxon>
        <taxon>eudicotyledons</taxon>
        <taxon>Gunneridae</taxon>
        <taxon>Pentapetalae</taxon>
        <taxon>rosids</taxon>
        <taxon>fabids</taxon>
        <taxon>Malpighiales</taxon>
        <taxon>Rhizophoraceae</taxon>
        <taxon>Rhizophora</taxon>
    </lineage>
</organism>
<reference evidence="2" key="1">
    <citation type="submission" date="2018-02" db="EMBL/GenBank/DDBJ databases">
        <title>Rhizophora mucronata_Transcriptome.</title>
        <authorList>
            <person name="Meera S.P."/>
            <person name="Sreeshan A."/>
            <person name="Augustine A."/>
        </authorList>
    </citation>
    <scope>NUCLEOTIDE SEQUENCE</scope>
    <source>
        <tissue evidence="2">Leaf</tissue>
    </source>
</reference>
<accession>A0A2P2NZ13</accession>
<dbReference type="EMBL" id="GGEC01067241">
    <property type="protein sequence ID" value="MBX47725.1"/>
    <property type="molecule type" value="Transcribed_RNA"/>
</dbReference>
<protein>
    <submittedName>
        <fullName evidence="2">Uncharacterized protein</fullName>
    </submittedName>
</protein>
<feature type="compositionally biased region" description="Polar residues" evidence="1">
    <location>
        <begin position="15"/>
        <end position="30"/>
    </location>
</feature>
<sequence length="30" mass="3701">MLKHHLQRAQRKMRQLTNQHRSDQVFSVQV</sequence>
<feature type="region of interest" description="Disordered" evidence="1">
    <location>
        <begin position="1"/>
        <end position="30"/>
    </location>
</feature>